<evidence type="ECO:0008006" key="3">
    <source>
        <dbReference type="Google" id="ProtNLM"/>
    </source>
</evidence>
<dbReference type="PANTHER" id="PTHR38703">
    <property type="entry name" value="CHROMOSOME 8, WHOLE GENOME SHOTGUN SEQUENCE"/>
    <property type="match status" value="1"/>
</dbReference>
<sequence length="236" mass="26672">MAERVVKEFLATHNKTGSTEVCSEIGPEVLQETIIPHVHTEQATAIDRERHIHHHQHRVQPIVATEHLAEEHITQIQPAVVQERHEEMAPEKLEMLEKLKTQHKNTRTIAPTEETVAVLGTTASEHVHHHVHEHITPVIHKETHQHKIIHNVIPIHEKIHESPIVHESTVLPTLTMEEFRAKMAQAKGLHHGEKEHSHHYYEGQPRVSEDGSHPVGTKTVVPANGTSPVAVKSPKI</sequence>
<organism evidence="2">
    <name type="scientific">Phaffia rhodozyma</name>
    <name type="common">Yeast</name>
    <name type="synonym">Xanthophyllomyces dendrorhous</name>
    <dbReference type="NCBI Taxonomy" id="264483"/>
    <lineage>
        <taxon>Eukaryota</taxon>
        <taxon>Fungi</taxon>
        <taxon>Dikarya</taxon>
        <taxon>Basidiomycota</taxon>
        <taxon>Agaricomycotina</taxon>
        <taxon>Tremellomycetes</taxon>
        <taxon>Cystofilobasidiales</taxon>
        <taxon>Mrakiaceae</taxon>
        <taxon>Phaffia</taxon>
    </lineage>
</organism>
<name>A0A0F7SFI8_PHARH</name>
<evidence type="ECO:0000256" key="1">
    <source>
        <dbReference type="SAM" id="MobiDB-lite"/>
    </source>
</evidence>
<dbReference type="EMBL" id="LN483116">
    <property type="protein sequence ID" value="CDZ96283.1"/>
    <property type="molecule type" value="Genomic_DNA"/>
</dbReference>
<proteinExistence type="predicted"/>
<evidence type="ECO:0000313" key="2">
    <source>
        <dbReference type="EMBL" id="CDZ96283.1"/>
    </source>
</evidence>
<protein>
    <recommendedName>
        <fullName evidence="3">Allergen</fullName>
    </recommendedName>
</protein>
<feature type="compositionally biased region" description="Basic and acidic residues" evidence="1">
    <location>
        <begin position="190"/>
        <end position="212"/>
    </location>
</feature>
<feature type="region of interest" description="Disordered" evidence="1">
    <location>
        <begin position="190"/>
        <end position="213"/>
    </location>
</feature>
<accession>A0A0F7SFI8</accession>
<dbReference type="AlphaFoldDB" id="A0A0F7SFI8"/>
<reference evidence="2" key="1">
    <citation type="submission" date="2014-08" db="EMBL/GenBank/DDBJ databases">
        <authorList>
            <person name="Sharma Rahul"/>
            <person name="Thines Marco"/>
        </authorList>
    </citation>
    <scope>NUCLEOTIDE SEQUENCE</scope>
</reference>
<dbReference type="PANTHER" id="PTHR38703:SF1">
    <property type="entry name" value="ALLERGEN"/>
    <property type="match status" value="1"/>
</dbReference>